<dbReference type="InterPro" id="IPR012128">
    <property type="entry name" value="Phycobilisome_asu/bsu"/>
</dbReference>
<keyword evidence="4" id="KW-0089">Bile pigment</keyword>
<organism evidence="5 6">
    <name type="scientific">Okeanomitos corallinicola TIOX110</name>
    <dbReference type="NCBI Taxonomy" id="3133117"/>
    <lineage>
        <taxon>Bacteria</taxon>
        <taxon>Bacillati</taxon>
        <taxon>Cyanobacteriota</taxon>
        <taxon>Cyanophyceae</taxon>
        <taxon>Nostocales</taxon>
        <taxon>Aphanizomenonaceae</taxon>
        <taxon>Okeanomitos</taxon>
    </lineage>
</organism>
<protein>
    <submittedName>
        <fullName evidence="5">Uncharacterized protein</fullName>
    </submittedName>
</protein>
<comment type="similarity">
    <text evidence="2">Belongs to the phycobiliprotein family.</text>
</comment>
<keyword evidence="6" id="KW-1185">Reference proteome</keyword>
<proteinExistence type="inferred from homology"/>
<dbReference type="Gene3D" id="1.10.490.20">
    <property type="entry name" value="Phycocyanins"/>
    <property type="match status" value="1"/>
</dbReference>
<reference evidence="5 6" key="1">
    <citation type="submission" date="2024-04" db="EMBL/GenBank/DDBJ databases">
        <title>Okeanomitos corallinicola gen. &amp; sp. nov. (Nostocales, Cyanobacteria), a new toxic marine heterocyst-forming cyanobacterium from a coral reef.</title>
        <authorList>
            <person name="Li H."/>
            <person name="Li R."/>
            <person name="Kang J."/>
            <person name="Hii K.S."/>
            <person name="Mohamed H.F."/>
            <person name="Xu X."/>
            <person name="Luo Z."/>
        </authorList>
    </citation>
    <scope>NUCLEOTIDE SEQUENCE [LARGE SCALE GENOMIC DNA]</scope>
    <source>
        <strain evidence="5 6">TIOX110</strain>
    </source>
</reference>
<dbReference type="RefSeq" id="WP_353932232.1">
    <property type="nucleotide sequence ID" value="NZ_CP150886.1"/>
</dbReference>
<dbReference type="SUPFAM" id="SSF46458">
    <property type="entry name" value="Globin-like"/>
    <property type="match status" value="1"/>
</dbReference>
<comment type="subcellular location">
    <subcellularLocation>
        <location evidence="1">Cellular thylakoid membrane</location>
        <topology evidence="1">Peripheral membrane protein</topology>
        <orientation evidence="1">Cytoplasmic side</orientation>
    </subcellularLocation>
</comment>
<evidence type="ECO:0000256" key="3">
    <source>
        <dbReference type="ARBA" id="ARBA00022991"/>
    </source>
</evidence>
<name>A0ABZ2UWR5_9CYAN</name>
<gene>
    <name evidence="5" type="ORF">WJM97_06510</name>
</gene>
<evidence type="ECO:0000313" key="6">
    <source>
        <dbReference type="Proteomes" id="UP001483337"/>
    </source>
</evidence>
<dbReference type="InterPro" id="IPR038719">
    <property type="entry name" value="Phycobilisome_asu/bsu_sf"/>
</dbReference>
<evidence type="ECO:0000313" key="5">
    <source>
        <dbReference type="EMBL" id="WZB89330.1"/>
    </source>
</evidence>
<keyword evidence="3" id="KW-0157">Chromophore</keyword>
<dbReference type="InterPro" id="IPR009050">
    <property type="entry name" value="Globin-like_sf"/>
</dbReference>
<sequence length="364" mass="41487">MSDTKSLSGAESRISIEPLAQQWAKKYLQNLLVNTDTQENSTPLSLSEIISVSGRQKTAATIMASLRSISVKAWNKTEDLLAGPIIQHRIDFNVINPWEISQDCFQIYQKALDVYTLSGASRPLDLLTKFVQTDDLISLEDLKLETEQIAPQELARVIGADIGAVRKKYTNIDPRAIGFVSMQFHYTGQMLIESLNSFERSLVGAYFKVIDDHLYMPLQRAYLAAAKHDYNSPTISVVQKLLPVSTEIAQTITKKIVELFPRYETMSGMLSDELVRTSSIRDVEMFQVYLWVCVLEGNVSAIQEELFPLCVMLYPTLQVKWDIVRQMLYLLRFEIQDRLNTQQVNILMPYFQMLSSMFSAELLD</sequence>
<dbReference type="Proteomes" id="UP001483337">
    <property type="component" value="Chromosome"/>
</dbReference>
<dbReference type="EMBL" id="CP150886">
    <property type="protein sequence ID" value="WZB89330.1"/>
    <property type="molecule type" value="Genomic_DNA"/>
</dbReference>
<dbReference type="Pfam" id="PF00502">
    <property type="entry name" value="Phycobilisome"/>
    <property type="match status" value="1"/>
</dbReference>
<evidence type="ECO:0000256" key="2">
    <source>
        <dbReference type="ARBA" id="ARBA00008182"/>
    </source>
</evidence>
<evidence type="ECO:0000256" key="4">
    <source>
        <dbReference type="ARBA" id="ARBA00023307"/>
    </source>
</evidence>
<evidence type="ECO:0000256" key="1">
    <source>
        <dbReference type="ARBA" id="ARBA00004445"/>
    </source>
</evidence>
<accession>A0ABZ2UWR5</accession>